<evidence type="ECO:0008006" key="3">
    <source>
        <dbReference type="Google" id="ProtNLM"/>
    </source>
</evidence>
<organism evidence="1 2">
    <name type="scientific">Streptomyces yunnanensis</name>
    <dbReference type="NCBI Taxonomy" id="156453"/>
    <lineage>
        <taxon>Bacteria</taxon>
        <taxon>Bacillati</taxon>
        <taxon>Actinomycetota</taxon>
        <taxon>Actinomycetes</taxon>
        <taxon>Kitasatosporales</taxon>
        <taxon>Streptomycetaceae</taxon>
        <taxon>Streptomyces</taxon>
    </lineage>
</organism>
<evidence type="ECO:0000313" key="2">
    <source>
        <dbReference type="Proteomes" id="UP001218629"/>
    </source>
</evidence>
<protein>
    <recommendedName>
        <fullName evidence="3">Phage major capsid protein, HK97 family</fullName>
    </recommendedName>
</protein>
<dbReference type="Pfam" id="PF25209">
    <property type="entry name" value="Phage_capsid_4"/>
    <property type="match status" value="1"/>
</dbReference>
<sequence>MAITPDAGFNVQPGHGLTSNVEATFRPEIWTSQLLRDLEQSTVLAAPEIVNRSYEGEFRRGGDTIHIPHFLDTVNVYDAVGAYDNITDKVDRAALEYISMTVQKGCSFHLEIDKLDQLFTQPGIDKMTELVRQRGRQAAIKMDQLVATTVKFAATESKAHKGSGLDYNAVRDGAAPTDEDILHGIIDNVAMEKDNGDHALVYETLISMMQNLDLKNAPADRFLVVSPAVRAALLRDQRFIEASKLGRSVIPTGTIGTILGVDVRVSNALGNLVPTSNPGLVKTYSTDAQGIDMLLGSTNALSVVTPFAEMQAYKPEASFTDRIKSRVAFDAKVIRPEQLVICPADPR</sequence>
<evidence type="ECO:0000313" key="1">
    <source>
        <dbReference type="EMBL" id="WEB38757.1"/>
    </source>
</evidence>
<keyword evidence="2" id="KW-1185">Reference proteome</keyword>
<accession>A0ABY8A5C1</accession>
<dbReference type="EMBL" id="CP095749">
    <property type="protein sequence ID" value="WEB38757.1"/>
    <property type="molecule type" value="Genomic_DNA"/>
</dbReference>
<proteinExistence type="predicted"/>
<name>A0ABY8A5C1_9ACTN</name>
<gene>
    <name evidence="1" type="ORF">MOV08_05190</name>
</gene>
<dbReference type="Proteomes" id="UP001218629">
    <property type="component" value="Chromosome"/>
</dbReference>
<reference evidence="1 2" key="1">
    <citation type="submission" date="2022-03" db="EMBL/GenBank/DDBJ databases">
        <title>Streptomyces yunnanensis P86,complete genome.</title>
        <authorList>
            <person name="Chen S."/>
            <person name="Zhang Q."/>
        </authorList>
    </citation>
    <scope>NUCLEOTIDE SEQUENCE [LARGE SCALE GENOMIC DNA]</scope>
    <source>
        <strain evidence="1 2">P86</strain>
    </source>
</reference>
<dbReference type="RefSeq" id="WP_275306518.1">
    <property type="nucleotide sequence ID" value="NZ_CP095749.1"/>
</dbReference>